<accession>A0ACC2H9V2</accession>
<gene>
    <name evidence="1" type="ORF">DPEC_G00046250</name>
</gene>
<comment type="caution">
    <text evidence="1">The sequence shown here is derived from an EMBL/GenBank/DDBJ whole genome shotgun (WGS) entry which is preliminary data.</text>
</comment>
<name>A0ACC2H9V2_DALPE</name>
<organism evidence="1 2">
    <name type="scientific">Dallia pectoralis</name>
    <name type="common">Alaska blackfish</name>
    <dbReference type="NCBI Taxonomy" id="75939"/>
    <lineage>
        <taxon>Eukaryota</taxon>
        <taxon>Metazoa</taxon>
        <taxon>Chordata</taxon>
        <taxon>Craniata</taxon>
        <taxon>Vertebrata</taxon>
        <taxon>Euteleostomi</taxon>
        <taxon>Actinopterygii</taxon>
        <taxon>Neopterygii</taxon>
        <taxon>Teleostei</taxon>
        <taxon>Protacanthopterygii</taxon>
        <taxon>Esociformes</taxon>
        <taxon>Umbridae</taxon>
        <taxon>Dallia</taxon>
    </lineage>
</organism>
<reference evidence="1" key="1">
    <citation type="submission" date="2021-05" db="EMBL/GenBank/DDBJ databases">
        <authorList>
            <person name="Pan Q."/>
            <person name="Jouanno E."/>
            <person name="Zahm M."/>
            <person name="Klopp C."/>
            <person name="Cabau C."/>
            <person name="Louis A."/>
            <person name="Berthelot C."/>
            <person name="Parey E."/>
            <person name="Roest Crollius H."/>
            <person name="Montfort J."/>
            <person name="Robinson-Rechavi M."/>
            <person name="Bouchez O."/>
            <person name="Lampietro C."/>
            <person name="Lopez Roques C."/>
            <person name="Donnadieu C."/>
            <person name="Postlethwait J."/>
            <person name="Bobe J."/>
            <person name="Dillon D."/>
            <person name="Chandos A."/>
            <person name="von Hippel F."/>
            <person name="Guiguen Y."/>
        </authorList>
    </citation>
    <scope>NUCLEOTIDE SEQUENCE</scope>
    <source>
        <strain evidence="1">YG-Jan2019</strain>
    </source>
</reference>
<evidence type="ECO:0000313" key="2">
    <source>
        <dbReference type="Proteomes" id="UP001157502"/>
    </source>
</evidence>
<dbReference type="Proteomes" id="UP001157502">
    <property type="component" value="Chromosome 4"/>
</dbReference>
<sequence>MVATAETWVLTAWTVTCSPSLLLYTGWTSSGGRAEQPGAPSSRPVGHAAAVLMPTMERDIQQHMANVPPL</sequence>
<keyword evidence="2" id="KW-1185">Reference proteome</keyword>
<proteinExistence type="predicted"/>
<evidence type="ECO:0000313" key="1">
    <source>
        <dbReference type="EMBL" id="KAJ8012763.1"/>
    </source>
</evidence>
<protein>
    <submittedName>
        <fullName evidence="1">Uncharacterized protein</fullName>
    </submittedName>
</protein>
<dbReference type="EMBL" id="CM055731">
    <property type="protein sequence ID" value="KAJ8012763.1"/>
    <property type="molecule type" value="Genomic_DNA"/>
</dbReference>